<organism evidence="2 3">
    <name type="scientific">Ceratodon purpureus</name>
    <name type="common">Fire moss</name>
    <name type="synonym">Dicranum purpureum</name>
    <dbReference type="NCBI Taxonomy" id="3225"/>
    <lineage>
        <taxon>Eukaryota</taxon>
        <taxon>Viridiplantae</taxon>
        <taxon>Streptophyta</taxon>
        <taxon>Embryophyta</taxon>
        <taxon>Bryophyta</taxon>
        <taxon>Bryophytina</taxon>
        <taxon>Bryopsida</taxon>
        <taxon>Dicranidae</taxon>
        <taxon>Pseudoditrichales</taxon>
        <taxon>Ditrichaceae</taxon>
        <taxon>Ceratodon</taxon>
    </lineage>
</organism>
<dbReference type="Proteomes" id="UP000822688">
    <property type="component" value="Chromosome 8"/>
</dbReference>
<evidence type="ECO:0000256" key="1">
    <source>
        <dbReference type="SAM" id="MobiDB-lite"/>
    </source>
</evidence>
<feature type="compositionally biased region" description="Basic and acidic residues" evidence="1">
    <location>
        <begin position="148"/>
        <end position="157"/>
    </location>
</feature>
<keyword evidence="3" id="KW-1185">Reference proteome</keyword>
<protein>
    <submittedName>
        <fullName evidence="2">Uncharacterized protein</fullName>
    </submittedName>
</protein>
<feature type="region of interest" description="Disordered" evidence="1">
    <location>
        <begin position="1"/>
        <end position="50"/>
    </location>
</feature>
<proteinExistence type="predicted"/>
<feature type="compositionally biased region" description="Basic and acidic residues" evidence="1">
    <location>
        <begin position="63"/>
        <end position="78"/>
    </location>
</feature>
<accession>A0A8T0GVS6</accession>
<reference evidence="2" key="1">
    <citation type="submission" date="2020-06" db="EMBL/GenBank/DDBJ databases">
        <title>WGS assembly of Ceratodon purpureus strain R40.</title>
        <authorList>
            <person name="Carey S.B."/>
            <person name="Jenkins J."/>
            <person name="Shu S."/>
            <person name="Lovell J.T."/>
            <person name="Sreedasyam A."/>
            <person name="Maumus F."/>
            <person name="Tiley G.P."/>
            <person name="Fernandez-Pozo N."/>
            <person name="Barry K."/>
            <person name="Chen C."/>
            <person name="Wang M."/>
            <person name="Lipzen A."/>
            <person name="Daum C."/>
            <person name="Saski C.A."/>
            <person name="Payton A.C."/>
            <person name="Mcbreen J.C."/>
            <person name="Conrad R.E."/>
            <person name="Kollar L.M."/>
            <person name="Olsson S."/>
            <person name="Huttunen S."/>
            <person name="Landis J.B."/>
            <person name="Wickett N.J."/>
            <person name="Johnson M.G."/>
            <person name="Rensing S.A."/>
            <person name="Grimwood J."/>
            <person name="Schmutz J."/>
            <person name="Mcdaniel S.F."/>
        </authorList>
    </citation>
    <scope>NUCLEOTIDE SEQUENCE</scope>
    <source>
        <strain evidence="2">R40</strain>
    </source>
</reference>
<name>A0A8T0GVS6_CERPU</name>
<feature type="region of interest" description="Disordered" evidence="1">
    <location>
        <begin position="124"/>
        <end position="179"/>
    </location>
</feature>
<feature type="region of interest" description="Disordered" evidence="1">
    <location>
        <begin position="63"/>
        <end position="90"/>
    </location>
</feature>
<sequence>MASLDSRDGRTDLEGQDTSVESAPRSHVNYGVEEPEGYTAGDGTRPGPTMMQKLKEKVSDYENHLKGKESSYKEDPHPELSYIQPGDGYGAAVEDLQEGKQHGGVPTAALANDVPAEVTRDYVSSVKDEKPGGYKKHFSGEGADEPTVMERIKEKVSEAGNYMKGKQSSAIEDPHPELS</sequence>
<comment type="caution">
    <text evidence="2">The sequence shown here is derived from an EMBL/GenBank/DDBJ whole genome shotgun (WGS) entry which is preliminary data.</text>
</comment>
<dbReference type="EMBL" id="CM026429">
    <property type="protein sequence ID" value="KAG0563851.1"/>
    <property type="molecule type" value="Genomic_DNA"/>
</dbReference>
<feature type="compositionally biased region" description="Basic and acidic residues" evidence="1">
    <location>
        <begin position="1"/>
        <end position="13"/>
    </location>
</feature>
<gene>
    <name evidence="2" type="ORF">KC19_8G064500</name>
</gene>
<evidence type="ECO:0000313" key="2">
    <source>
        <dbReference type="EMBL" id="KAG0563851.1"/>
    </source>
</evidence>
<evidence type="ECO:0000313" key="3">
    <source>
        <dbReference type="Proteomes" id="UP000822688"/>
    </source>
</evidence>
<dbReference type="AlphaFoldDB" id="A0A8T0GVS6"/>